<name>A0A562DJ05_9GAMM</name>
<keyword evidence="4 6" id="KW-1133">Transmembrane helix</keyword>
<feature type="transmembrane region" description="Helical" evidence="6">
    <location>
        <begin position="330"/>
        <end position="353"/>
    </location>
</feature>
<evidence type="ECO:0000256" key="2">
    <source>
        <dbReference type="ARBA" id="ARBA00022448"/>
    </source>
</evidence>
<keyword evidence="2" id="KW-0813">Transport</keyword>
<dbReference type="Gene3D" id="1.20.1250.20">
    <property type="entry name" value="MFS general substrate transporter like domains"/>
    <property type="match status" value="2"/>
</dbReference>
<dbReference type="Proteomes" id="UP000321583">
    <property type="component" value="Unassembled WGS sequence"/>
</dbReference>
<dbReference type="GO" id="GO:0022857">
    <property type="term" value="F:transmembrane transporter activity"/>
    <property type="evidence" value="ECO:0007669"/>
    <property type="project" value="InterPro"/>
</dbReference>
<gene>
    <name evidence="8" type="ORF">L613_003600000130</name>
</gene>
<evidence type="ECO:0000313" key="9">
    <source>
        <dbReference type="Proteomes" id="UP000321583"/>
    </source>
</evidence>
<feature type="transmembrane region" description="Helical" evidence="6">
    <location>
        <begin position="264"/>
        <end position="283"/>
    </location>
</feature>
<feature type="transmembrane region" description="Helical" evidence="6">
    <location>
        <begin position="373"/>
        <end position="394"/>
    </location>
</feature>
<organism evidence="8 9">
    <name type="scientific">Pseudoxanthomonas taiwanensis J19</name>
    <dbReference type="NCBI Taxonomy" id="935569"/>
    <lineage>
        <taxon>Bacteria</taxon>
        <taxon>Pseudomonadati</taxon>
        <taxon>Pseudomonadota</taxon>
        <taxon>Gammaproteobacteria</taxon>
        <taxon>Lysobacterales</taxon>
        <taxon>Lysobacteraceae</taxon>
        <taxon>Pseudoxanthomonas</taxon>
    </lineage>
</organism>
<protein>
    <submittedName>
        <fullName evidence="8">Maltose/moltooligosaccharide transporter</fullName>
    </submittedName>
</protein>
<dbReference type="EMBL" id="VLJS01000065">
    <property type="protein sequence ID" value="TWH09543.1"/>
    <property type="molecule type" value="Genomic_DNA"/>
</dbReference>
<feature type="transmembrane region" description="Helical" evidence="6">
    <location>
        <begin position="461"/>
        <end position="488"/>
    </location>
</feature>
<evidence type="ECO:0000256" key="1">
    <source>
        <dbReference type="ARBA" id="ARBA00004141"/>
    </source>
</evidence>
<dbReference type="InterPro" id="IPR036259">
    <property type="entry name" value="MFS_trans_sf"/>
</dbReference>
<keyword evidence="5 6" id="KW-0472">Membrane</keyword>
<accession>A0A562DJ05</accession>
<keyword evidence="3 6" id="KW-0812">Transmembrane</keyword>
<evidence type="ECO:0000256" key="3">
    <source>
        <dbReference type="ARBA" id="ARBA00022692"/>
    </source>
</evidence>
<dbReference type="InterPro" id="IPR011701">
    <property type="entry name" value="MFS"/>
</dbReference>
<feature type="domain" description="Major facilitator superfamily (MFS) profile" evidence="7">
    <location>
        <begin position="326"/>
        <end position="522"/>
    </location>
</feature>
<feature type="transmembrane region" description="Helical" evidence="6">
    <location>
        <begin position="295"/>
        <end position="318"/>
    </location>
</feature>
<evidence type="ECO:0000313" key="8">
    <source>
        <dbReference type="EMBL" id="TWH09543.1"/>
    </source>
</evidence>
<dbReference type="Pfam" id="PF07690">
    <property type="entry name" value="MFS_1"/>
    <property type="match status" value="2"/>
</dbReference>
<dbReference type="SUPFAM" id="SSF103473">
    <property type="entry name" value="MFS general substrate transporter"/>
    <property type="match status" value="2"/>
</dbReference>
<evidence type="ECO:0000256" key="4">
    <source>
        <dbReference type="ARBA" id="ARBA00022989"/>
    </source>
</evidence>
<comment type="caution">
    <text evidence="8">The sequence shown here is derived from an EMBL/GenBank/DDBJ whole genome shotgun (WGS) entry which is preliminary data.</text>
</comment>
<feature type="transmembrane region" description="Helical" evidence="6">
    <location>
        <begin position="212"/>
        <end position="230"/>
    </location>
</feature>
<sequence length="522" mass="55824">MHALSAAYGRRLPCPGTAGRRIATQRFPEGGYSVIERKPRLSFWQIWNMCFGFLGIQFGFALQNANVSRIFQTLGADMEQVPGLWIAAPLTGLLVQPVVGYLSDRTWTPLGRRRPYFLAGAVLATLALFFMPHSPALWIAAGMLWILDASINISMEPFRAFVGDQLPQEQRASGYAMQSFFIGVGAIVASLLPKAGVANTAGPGEVPDTVRYAFYVGGVVLLGAIGWTVLRTREYPPEDLARFEQAESPEPAPVMASVPGPLPALAWLVAGLGLAALIAANGWDRMLYVLAGMAAAYGVLLLVARVLPAGSMLPAIAADLRAMPRTMRRLAVVQFFSWFALFAMWIYTTAAVAGTHFGSNDPTSAAYNEGANWVGVLFAAYNGFAAVAAIAIPWLAARIGLRGTHVLNLCLGALGLLSFLWVRDPQWLLLSMVGVGFAWASILSLPYAMLSDSLPAAKMGVYMGIFNFFIVIPQLVAASLLGFLLRALFGGQPLWALALGGASLVLAAACVLAVPRTAEARA</sequence>
<feature type="transmembrane region" description="Helical" evidence="6">
    <location>
        <begin position="406"/>
        <end position="422"/>
    </location>
</feature>
<dbReference type="PROSITE" id="PS50850">
    <property type="entry name" value="MFS"/>
    <property type="match status" value="1"/>
</dbReference>
<dbReference type="FunFam" id="1.20.1250.20:FF:000863">
    <property type="entry name" value="MFS transporter"/>
    <property type="match status" value="1"/>
</dbReference>
<feature type="transmembrane region" description="Helical" evidence="6">
    <location>
        <begin position="115"/>
        <end position="131"/>
    </location>
</feature>
<feature type="transmembrane region" description="Helical" evidence="6">
    <location>
        <begin position="494"/>
        <end position="514"/>
    </location>
</feature>
<dbReference type="GO" id="GO:0016020">
    <property type="term" value="C:membrane"/>
    <property type="evidence" value="ECO:0007669"/>
    <property type="project" value="UniProtKB-SubCell"/>
</dbReference>
<comment type="subcellular location">
    <subcellularLocation>
        <location evidence="1">Membrane</location>
        <topology evidence="1">Multi-pass membrane protein</topology>
    </subcellularLocation>
</comment>
<dbReference type="PANTHER" id="PTHR19432">
    <property type="entry name" value="SUGAR TRANSPORTER"/>
    <property type="match status" value="1"/>
</dbReference>
<dbReference type="PANTHER" id="PTHR19432:SF35">
    <property type="entry name" value="SOLUTE CARRIER FAMILY 45 MEMBER 3 ISOFORM X1"/>
    <property type="match status" value="1"/>
</dbReference>
<feature type="transmembrane region" description="Helical" evidence="6">
    <location>
        <begin position="46"/>
        <end position="63"/>
    </location>
</feature>
<dbReference type="InterPro" id="IPR020846">
    <property type="entry name" value="MFS_dom"/>
</dbReference>
<dbReference type="AlphaFoldDB" id="A0A562DJ05"/>
<proteinExistence type="predicted"/>
<evidence type="ECO:0000256" key="6">
    <source>
        <dbReference type="SAM" id="Phobius"/>
    </source>
</evidence>
<feature type="transmembrane region" description="Helical" evidence="6">
    <location>
        <begin position="175"/>
        <end position="192"/>
    </location>
</feature>
<evidence type="ECO:0000256" key="5">
    <source>
        <dbReference type="ARBA" id="ARBA00023136"/>
    </source>
</evidence>
<feature type="transmembrane region" description="Helical" evidence="6">
    <location>
        <begin position="83"/>
        <end position="103"/>
    </location>
</feature>
<reference evidence="8 9" key="1">
    <citation type="submission" date="2019-07" db="EMBL/GenBank/DDBJ databases">
        <title>Genome sequencing of lignin-degrading bacterial isolates.</title>
        <authorList>
            <person name="Gladden J."/>
        </authorList>
    </citation>
    <scope>NUCLEOTIDE SEQUENCE [LARGE SCALE GENOMIC DNA]</scope>
    <source>
        <strain evidence="8 9">J19</strain>
    </source>
</reference>
<feature type="transmembrane region" description="Helical" evidence="6">
    <location>
        <begin position="428"/>
        <end position="449"/>
    </location>
</feature>
<keyword evidence="9" id="KW-1185">Reference proteome</keyword>
<evidence type="ECO:0000259" key="7">
    <source>
        <dbReference type="PROSITE" id="PS50850"/>
    </source>
</evidence>